<feature type="compositionally biased region" description="Acidic residues" evidence="1">
    <location>
        <begin position="237"/>
        <end position="256"/>
    </location>
</feature>
<feature type="region of interest" description="Disordered" evidence="1">
    <location>
        <begin position="108"/>
        <end position="625"/>
    </location>
</feature>
<dbReference type="Gene3D" id="2.30.30.140">
    <property type="match status" value="1"/>
</dbReference>
<reference evidence="3" key="1">
    <citation type="submission" date="2025-08" db="UniProtKB">
        <authorList>
            <consortium name="Ensembl"/>
        </authorList>
    </citation>
    <scope>IDENTIFICATION</scope>
</reference>
<sequence length="714" mass="78505">REARRRSNRRADDSERGSEDEDEEEEDEDEEAEEEARREDRSGDEEDGDSLAGTKVRVKYGRGKTQKIYEAHIKKTDTDSGEQFYLVHYYGWNVRYDEWVKADRIIWPTEKGTKRRQRKKVKNKEKDEAERDDEKLPVAAPLKPTGAKRGRPSNRTTPTGSAGRGMAKVSAGDGQSNGRSAGDGVPGIANGDGKTQNTPLRRTRRTSGMYDSDRASVGENEEKPPKSSPWRGRAESECDQPEEEPEEEEEEEEEEEKREVPDIETPAKNEVVTATSAPLPAAAITPIKEESEDSLNQSERGEAEEGEEPAGETSMMSSQSDKESRTLPAVKMMPLPNKNKEATPVTSPSRAPPPNSPPPPPPVSLIPAAEEDSRAENPEERLSVADEKGLESRSGTAPIVTETAGPAPHEEQEPQIGPEALVCHEVDLDDPDEREKPASSENLLPIMREQQAPPPPRLSVHSSSPAHLSPPPPQPQVRQFVLNAAPIPCPEELPPANAKAEPASTRAEQEEDSSPGFAGSTSPSSTSLVSLQDSKDRGQKRGNECNSSPSAKKHKRSQKRPNTPGKSEKNGAGEANRWRWKDPVLTASSRVSSLSKTHKSRCPALSSPTAHGKDKQSFPSPQRSYKWTLQLDDLDSMTSAERISFLQDKLQEIRKYYMSLKSEVASIDRRRKRLKKKEREVSNTTVSTSSGSSDTGMSPSSASPAQNAVAVECR</sequence>
<dbReference type="AlphaFoldDB" id="A0A3B3CK96"/>
<evidence type="ECO:0000313" key="4">
    <source>
        <dbReference type="Proteomes" id="UP000261560"/>
    </source>
</evidence>
<feature type="compositionally biased region" description="Basic and acidic residues" evidence="1">
    <location>
        <begin position="533"/>
        <end position="543"/>
    </location>
</feature>
<keyword evidence="4" id="KW-1185">Reference proteome</keyword>
<feature type="compositionally biased region" description="Low complexity" evidence="1">
    <location>
        <begin position="514"/>
        <end position="532"/>
    </location>
</feature>
<accession>A0A3B3CK96</accession>
<dbReference type="InterPro" id="IPR051232">
    <property type="entry name" value="ARID/SWI1_ChromRemod"/>
</dbReference>
<evidence type="ECO:0000259" key="2">
    <source>
        <dbReference type="Pfam" id="PF11717"/>
    </source>
</evidence>
<feature type="compositionally biased region" description="Basic residues" evidence="1">
    <location>
        <begin position="56"/>
        <end position="65"/>
    </location>
</feature>
<feature type="domain" description="Tudor-knot" evidence="2">
    <location>
        <begin position="53"/>
        <end position="105"/>
    </location>
</feature>
<dbReference type="GO" id="GO:0006357">
    <property type="term" value="P:regulation of transcription by RNA polymerase II"/>
    <property type="evidence" value="ECO:0007669"/>
    <property type="project" value="TreeGrafter"/>
</dbReference>
<evidence type="ECO:0000313" key="3">
    <source>
        <dbReference type="Ensembl" id="ENSOMEP00000018267.1"/>
    </source>
</evidence>
<evidence type="ECO:0000256" key="1">
    <source>
        <dbReference type="SAM" id="MobiDB-lite"/>
    </source>
</evidence>
<dbReference type="GO" id="GO:0000976">
    <property type="term" value="F:transcription cis-regulatory region binding"/>
    <property type="evidence" value="ECO:0007669"/>
    <property type="project" value="TreeGrafter"/>
</dbReference>
<feature type="compositionally biased region" description="Basic and acidic residues" evidence="1">
    <location>
        <begin position="211"/>
        <end position="225"/>
    </location>
</feature>
<feature type="compositionally biased region" description="Polar residues" evidence="1">
    <location>
        <begin position="586"/>
        <end position="595"/>
    </location>
</feature>
<dbReference type="GeneTree" id="ENSGT00940000156159"/>
<feature type="region of interest" description="Disordered" evidence="1">
    <location>
        <begin position="1"/>
        <end position="65"/>
    </location>
</feature>
<feature type="compositionally biased region" description="Low complexity" evidence="1">
    <location>
        <begin position="682"/>
        <end position="703"/>
    </location>
</feature>
<dbReference type="Proteomes" id="UP000261560">
    <property type="component" value="Unplaced"/>
</dbReference>
<dbReference type="PaxDb" id="30732-ENSOMEP00000018267"/>
<dbReference type="GO" id="GO:0005634">
    <property type="term" value="C:nucleus"/>
    <property type="evidence" value="ECO:0007669"/>
    <property type="project" value="TreeGrafter"/>
</dbReference>
<feature type="compositionally biased region" description="Basic and acidic residues" evidence="1">
    <location>
        <begin position="371"/>
        <end position="391"/>
    </location>
</feature>
<dbReference type="InterPro" id="IPR047473">
    <property type="entry name" value="CBD_RBP1-like"/>
</dbReference>
<dbReference type="PANTHER" id="PTHR13964:SF27">
    <property type="entry name" value="HAT-TRICK, ISOFORM D"/>
    <property type="match status" value="1"/>
</dbReference>
<feature type="compositionally biased region" description="Low complexity" evidence="1">
    <location>
        <begin position="458"/>
        <end position="467"/>
    </location>
</feature>
<organism evidence="3 4">
    <name type="scientific">Oryzias melastigma</name>
    <name type="common">Marine medaka</name>
    <dbReference type="NCBI Taxonomy" id="30732"/>
    <lineage>
        <taxon>Eukaryota</taxon>
        <taxon>Metazoa</taxon>
        <taxon>Chordata</taxon>
        <taxon>Craniata</taxon>
        <taxon>Vertebrata</taxon>
        <taxon>Euteleostomi</taxon>
        <taxon>Actinopterygii</taxon>
        <taxon>Neopterygii</taxon>
        <taxon>Teleostei</taxon>
        <taxon>Neoteleostei</taxon>
        <taxon>Acanthomorphata</taxon>
        <taxon>Ovalentaria</taxon>
        <taxon>Atherinomorphae</taxon>
        <taxon>Beloniformes</taxon>
        <taxon>Adrianichthyidae</taxon>
        <taxon>Oryziinae</taxon>
        <taxon>Oryzias</taxon>
    </lineage>
</organism>
<feature type="compositionally biased region" description="Basic and acidic residues" evidence="1">
    <location>
        <begin position="257"/>
        <end position="267"/>
    </location>
</feature>
<dbReference type="Pfam" id="PF11717">
    <property type="entry name" value="Tudor-knot"/>
    <property type="match status" value="1"/>
</dbReference>
<dbReference type="STRING" id="30732.ENSOMEP00000018267"/>
<dbReference type="InterPro" id="IPR016197">
    <property type="entry name" value="Chromo-like_dom_sf"/>
</dbReference>
<dbReference type="PANTHER" id="PTHR13964">
    <property type="entry name" value="RBP-RELATED"/>
    <property type="match status" value="1"/>
</dbReference>
<feature type="compositionally biased region" description="Acidic residues" evidence="1">
    <location>
        <begin position="18"/>
        <end position="34"/>
    </location>
</feature>
<feature type="region of interest" description="Disordered" evidence="1">
    <location>
        <begin position="667"/>
        <end position="714"/>
    </location>
</feature>
<dbReference type="Ensembl" id="ENSOMET00000027216.1">
    <property type="protein sequence ID" value="ENSOMEP00000018267.1"/>
    <property type="gene ID" value="ENSOMEG00000019966.1"/>
</dbReference>
<feature type="compositionally biased region" description="Basic and acidic residues" evidence="1">
    <location>
        <begin position="566"/>
        <end position="582"/>
    </location>
</feature>
<protein>
    <recommendedName>
        <fullName evidence="2">Tudor-knot domain-containing protein</fullName>
    </recommendedName>
</protein>
<feature type="compositionally biased region" description="Pro residues" evidence="1">
    <location>
        <begin position="350"/>
        <end position="364"/>
    </location>
</feature>
<name>A0A3B3CK96_ORYME</name>
<dbReference type="OMA" id="NDCEEST"/>
<reference evidence="3" key="2">
    <citation type="submission" date="2025-09" db="UniProtKB">
        <authorList>
            <consortium name="Ensembl"/>
        </authorList>
    </citation>
    <scope>IDENTIFICATION</scope>
</reference>
<dbReference type="InterPro" id="IPR025995">
    <property type="entry name" value="Tudor-knot"/>
</dbReference>
<feature type="compositionally biased region" description="Basic and acidic residues" evidence="1">
    <location>
        <begin position="1"/>
        <end position="17"/>
    </location>
</feature>
<proteinExistence type="predicted"/>
<dbReference type="FunFam" id="2.30.30.140:FF:000012">
    <property type="entry name" value="AT-rich interactive domain-containing protein 4A"/>
    <property type="match status" value="1"/>
</dbReference>
<dbReference type="CDD" id="cd18641">
    <property type="entry name" value="CBD_RBP1_like"/>
    <property type="match status" value="1"/>
</dbReference>
<feature type="compositionally biased region" description="Basic residues" evidence="1">
    <location>
        <begin position="113"/>
        <end position="123"/>
    </location>
</feature>
<feature type="compositionally biased region" description="Basic and acidic residues" evidence="1">
    <location>
        <begin position="124"/>
        <end position="136"/>
    </location>
</feature>
<dbReference type="SUPFAM" id="SSF54160">
    <property type="entry name" value="Chromo domain-like"/>
    <property type="match status" value="1"/>
</dbReference>